<evidence type="ECO:0000313" key="1">
    <source>
        <dbReference type="EMBL" id="CAD6531065.1"/>
    </source>
</evidence>
<reference evidence="1 2" key="1">
    <citation type="submission" date="2020-10" db="EMBL/GenBank/DDBJ databases">
        <authorList>
            <person name="Peeters C."/>
        </authorList>
    </citation>
    <scope>NUCLEOTIDE SEQUENCE [LARGE SCALE GENOMIC DNA]</scope>
    <source>
        <strain evidence="1 2">LMG 28140</strain>
    </source>
</reference>
<gene>
    <name evidence="1" type="ORF">LMG28140_02447</name>
</gene>
<sequence length="106" mass="11469">MRRTRQQALDTRAKSTDAAERAFFLRGATRTSLDDITNKEAGVTRGADDLNARQAAAFIHAALSGYFRKRLMVSCASNDAEIGQIVAIALRCIDSESIGHAACIEP</sequence>
<evidence type="ECO:0000313" key="2">
    <source>
        <dbReference type="Proteomes" id="UP000598032"/>
    </source>
</evidence>
<evidence type="ECO:0008006" key="3">
    <source>
        <dbReference type="Google" id="ProtNLM"/>
    </source>
</evidence>
<dbReference type="Gene3D" id="1.10.357.10">
    <property type="entry name" value="Tetracycline Repressor, domain 2"/>
    <property type="match status" value="1"/>
</dbReference>
<dbReference type="RefSeq" id="WP_201642545.1">
    <property type="nucleotide sequence ID" value="NZ_CAJHCP010000005.1"/>
</dbReference>
<comment type="caution">
    <text evidence="1">The sequence shown here is derived from an EMBL/GenBank/DDBJ whole genome shotgun (WGS) entry which is preliminary data.</text>
</comment>
<protein>
    <recommendedName>
        <fullName evidence="3">TetR family transcriptional regulator</fullName>
    </recommendedName>
</protein>
<name>A0ABM8NL45_9BURK</name>
<proteinExistence type="predicted"/>
<keyword evidence="2" id="KW-1185">Reference proteome</keyword>
<dbReference type="EMBL" id="CAJHCP010000005">
    <property type="protein sequence ID" value="CAD6531065.1"/>
    <property type="molecule type" value="Genomic_DNA"/>
</dbReference>
<accession>A0ABM8NL45</accession>
<dbReference type="Proteomes" id="UP000598032">
    <property type="component" value="Unassembled WGS sequence"/>
</dbReference>
<organism evidence="1 2">
    <name type="scientific">Paraburkholderia metrosideri</name>
    <dbReference type="NCBI Taxonomy" id="580937"/>
    <lineage>
        <taxon>Bacteria</taxon>
        <taxon>Pseudomonadati</taxon>
        <taxon>Pseudomonadota</taxon>
        <taxon>Betaproteobacteria</taxon>
        <taxon>Burkholderiales</taxon>
        <taxon>Burkholderiaceae</taxon>
        <taxon>Paraburkholderia</taxon>
    </lineage>
</organism>